<dbReference type="KEGG" id="spu:578070"/>
<evidence type="ECO:0000313" key="4">
    <source>
        <dbReference type="Proteomes" id="UP000007110"/>
    </source>
</evidence>
<dbReference type="GO" id="GO:0061138">
    <property type="term" value="P:morphogenesis of a branching epithelium"/>
    <property type="evidence" value="ECO:0007669"/>
    <property type="project" value="InterPro"/>
</dbReference>
<dbReference type="Pfam" id="PF00651">
    <property type="entry name" value="BTB"/>
    <property type="match status" value="2"/>
</dbReference>
<dbReference type="Gene3D" id="3.30.710.10">
    <property type="entry name" value="Potassium Channel Kv1.1, Chain A"/>
    <property type="match status" value="2"/>
</dbReference>
<dbReference type="InterPro" id="IPR047935">
    <property type="entry name" value="BTBD7_BTB_POZ_second"/>
</dbReference>
<dbReference type="RefSeq" id="XP_783350.1">
    <property type="nucleotide sequence ID" value="XM_778257.4"/>
</dbReference>
<dbReference type="CTD" id="55727"/>
<proteinExistence type="predicted"/>
<feature type="compositionally biased region" description="Basic and acidic residues" evidence="1">
    <location>
        <begin position="10"/>
        <end position="26"/>
    </location>
</feature>
<dbReference type="PANTHER" id="PTHR16064">
    <property type="entry name" value="BTB POZ DOMAIN CONTAINING 7"/>
    <property type="match status" value="1"/>
</dbReference>
<dbReference type="SUPFAM" id="SSF54695">
    <property type="entry name" value="POZ domain"/>
    <property type="match status" value="2"/>
</dbReference>
<keyword evidence="4" id="KW-1185">Reference proteome</keyword>
<sequence length="822" mass="91734">MGSNPSSNRDSGESTREEGGTARDHSNTMFPSSHHGPIGDEVLEPPSQTLPSPAKVDKVKKKKPTSFSSLKRRIVRRKTAGKFQDHARSIRDLIATWNPLDVCSLIEEYDALAALKEIAIQTDLARTSASPLKNDLLQLFNSKNCADVNLIYKGSTFPAHRAILSARCGFFRELLRRNPTVGAEVPVDLGWSGVTVNMFASLLRYLYTGEFNTEDSQLENFDVLIRLGERFGTPNALEHDFRMLLDTGNYGDAALVFSCDTESVGVTRAIEASRTSVGSSVKCHKAILSARSPFFRSVLQRRHQQSSESSARTLPSITPIVLDESVIPKKYVHVLLYALYQDVVDLSLVLPDSPSVGSLGEAQAMASGRTPLTKVEQAMELYQIARFLDFATMAHACEDIIARSITTENLVSILTWSLEPHGSHWVHRQAQQYLQEEFSAAAASPVLFELRESQLIMALKSDFLQVAEADILKAVVRWGEYQLIKRMEEREPNLVSHTQHSVSRKGIKRRDLDTGELREIISSLLPLVRLEHIIPREHEALTSAVKRGLIPTPPSHMLSGDELAKLNPWVRGKGRRFYPRPRLFTPYVEEAKCFLEEPVVSDMESDQRGIRMSYVPDALYMLEERGERSDRWVSRPRPYPPSVIAGSFPAPDEATVKAMRAREKELQRSVAAKRAFSLRCTDHAAVTREVHTRVVREFGFPDEAVEVFDGPAEGGDYEGQGSGGLDDSDLEVFGRMWNDLPDLHHRHEPAHHTEATATPEVMPMLSEIMPDIAIPSGPDLTIAMAPPVNQMLLREPELGDDRRRHGREKGKGGKSESSQTKV</sequence>
<name>A0A7M7RB41_STRPU</name>
<dbReference type="PANTHER" id="PTHR16064:SF3">
    <property type="entry name" value="BTB_POZ DOMAIN-CONTAINING PROTEIN 7"/>
    <property type="match status" value="1"/>
</dbReference>
<accession>A0A7M7RB41</accession>
<feature type="region of interest" description="Disordered" evidence="1">
    <location>
        <begin position="1"/>
        <end position="68"/>
    </location>
</feature>
<reference evidence="4" key="1">
    <citation type="submission" date="2015-02" db="EMBL/GenBank/DDBJ databases">
        <title>Genome sequencing for Strongylocentrotus purpuratus.</title>
        <authorList>
            <person name="Murali S."/>
            <person name="Liu Y."/>
            <person name="Vee V."/>
            <person name="English A."/>
            <person name="Wang M."/>
            <person name="Skinner E."/>
            <person name="Han Y."/>
            <person name="Muzny D.M."/>
            <person name="Worley K.C."/>
            <person name="Gibbs R.A."/>
        </authorList>
    </citation>
    <scope>NUCLEOTIDE SEQUENCE</scope>
</reference>
<dbReference type="CDD" id="cd18283">
    <property type="entry name" value="BTB1_POZ_BTBD7"/>
    <property type="match status" value="1"/>
</dbReference>
<dbReference type="SMART" id="SM00225">
    <property type="entry name" value="BTB"/>
    <property type="match status" value="2"/>
</dbReference>
<dbReference type="InterPro" id="IPR047936">
    <property type="entry name" value="BTBD7_BACK"/>
</dbReference>
<protein>
    <recommendedName>
        <fullName evidence="2">BTB domain-containing protein</fullName>
    </recommendedName>
</protein>
<evidence type="ECO:0000313" key="3">
    <source>
        <dbReference type="EnsemblMetazoa" id="XP_783350"/>
    </source>
</evidence>
<organism evidence="3 4">
    <name type="scientific">Strongylocentrotus purpuratus</name>
    <name type="common">Purple sea urchin</name>
    <dbReference type="NCBI Taxonomy" id="7668"/>
    <lineage>
        <taxon>Eukaryota</taxon>
        <taxon>Metazoa</taxon>
        <taxon>Echinodermata</taxon>
        <taxon>Eleutherozoa</taxon>
        <taxon>Echinozoa</taxon>
        <taxon>Echinoidea</taxon>
        <taxon>Euechinoidea</taxon>
        <taxon>Echinacea</taxon>
        <taxon>Camarodonta</taxon>
        <taxon>Echinidea</taxon>
        <taxon>Strongylocentrotidae</taxon>
        <taxon>Strongylocentrotus</taxon>
    </lineage>
</organism>
<dbReference type="FunCoup" id="A0A7M7RB41">
    <property type="interactions" value="1773"/>
</dbReference>
<dbReference type="OrthoDB" id="2347980at2759"/>
<evidence type="ECO:0000259" key="2">
    <source>
        <dbReference type="PROSITE" id="PS50097"/>
    </source>
</evidence>
<feature type="domain" description="BTB" evidence="2">
    <location>
        <begin position="146"/>
        <end position="215"/>
    </location>
</feature>
<dbReference type="Gene3D" id="1.25.40.420">
    <property type="match status" value="1"/>
</dbReference>
<dbReference type="CDD" id="cd18284">
    <property type="entry name" value="BTB2_POZ_BTBD7"/>
    <property type="match status" value="1"/>
</dbReference>
<reference evidence="3" key="2">
    <citation type="submission" date="2021-01" db="UniProtKB">
        <authorList>
            <consortium name="EnsemblMetazoa"/>
        </authorList>
    </citation>
    <scope>IDENTIFICATION</scope>
</reference>
<dbReference type="InterPro" id="IPR047934">
    <property type="entry name" value="BTBD7_BTB_POZ_first"/>
</dbReference>
<dbReference type="SMART" id="SM00875">
    <property type="entry name" value="BACK"/>
    <property type="match status" value="1"/>
</dbReference>
<dbReference type="PROSITE" id="PS50097">
    <property type="entry name" value="BTB"/>
    <property type="match status" value="2"/>
</dbReference>
<evidence type="ECO:0000256" key="1">
    <source>
        <dbReference type="SAM" id="MobiDB-lite"/>
    </source>
</evidence>
<feature type="compositionally biased region" description="Basic and acidic residues" evidence="1">
    <location>
        <begin position="794"/>
        <end position="814"/>
    </location>
</feature>
<dbReference type="EnsemblMetazoa" id="XM_778257">
    <property type="protein sequence ID" value="XP_783350"/>
    <property type="gene ID" value="LOC578070"/>
</dbReference>
<feature type="compositionally biased region" description="Basic residues" evidence="1">
    <location>
        <begin position="58"/>
        <end position="68"/>
    </location>
</feature>
<dbReference type="AlphaFoldDB" id="A0A7M7RB41"/>
<dbReference type="InterPro" id="IPR000210">
    <property type="entry name" value="BTB/POZ_dom"/>
</dbReference>
<dbReference type="InterPro" id="IPR042345">
    <property type="entry name" value="Btbd7"/>
</dbReference>
<dbReference type="GeneID" id="578070"/>
<dbReference type="CDD" id="cd18489">
    <property type="entry name" value="BACK_BTBD7"/>
    <property type="match status" value="1"/>
</dbReference>
<feature type="region of interest" description="Disordered" evidence="1">
    <location>
        <begin position="792"/>
        <end position="822"/>
    </location>
</feature>
<dbReference type="Proteomes" id="UP000007110">
    <property type="component" value="Unassembled WGS sequence"/>
</dbReference>
<feature type="domain" description="BTB" evidence="2">
    <location>
        <begin position="264"/>
        <end position="348"/>
    </location>
</feature>
<dbReference type="Pfam" id="PF07707">
    <property type="entry name" value="BACK"/>
    <property type="match status" value="1"/>
</dbReference>
<dbReference type="OMA" id="IPPPDSH"/>
<dbReference type="InParanoid" id="A0A7M7RB41"/>
<dbReference type="InterPro" id="IPR011705">
    <property type="entry name" value="BACK"/>
</dbReference>
<dbReference type="InterPro" id="IPR011333">
    <property type="entry name" value="SKP1/BTB/POZ_sf"/>
</dbReference>